<evidence type="ECO:0000259" key="3">
    <source>
        <dbReference type="PROSITE" id="PS01124"/>
    </source>
</evidence>
<evidence type="ECO:0000256" key="1">
    <source>
        <dbReference type="ARBA" id="ARBA00023015"/>
    </source>
</evidence>
<feature type="domain" description="HTH araC/xylS-type" evidence="3">
    <location>
        <begin position="1"/>
        <end position="50"/>
    </location>
</feature>
<proteinExistence type="predicted"/>
<evidence type="ECO:0000256" key="2">
    <source>
        <dbReference type="ARBA" id="ARBA00023163"/>
    </source>
</evidence>
<dbReference type="PROSITE" id="PS01124">
    <property type="entry name" value="HTH_ARAC_FAMILY_2"/>
    <property type="match status" value="1"/>
</dbReference>
<gene>
    <name evidence="4" type="ORF">ACFFTL_12480</name>
</gene>
<dbReference type="Proteomes" id="UP001589710">
    <property type="component" value="Unassembled WGS sequence"/>
</dbReference>
<evidence type="ECO:0000313" key="5">
    <source>
        <dbReference type="Proteomes" id="UP001589710"/>
    </source>
</evidence>
<dbReference type="Gene3D" id="1.10.10.60">
    <property type="entry name" value="Homeodomain-like"/>
    <property type="match status" value="1"/>
</dbReference>
<dbReference type="Pfam" id="PF12833">
    <property type="entry name" value="HTH_18"/>
    <property type="match status" value="1"/>
</dbReference>
<comment type="caution">
    <text evidence="4">The sequence shown here is derived from an EMBL/GenBank/DDBJ whole genome shotgun (WGS) entry which is preliminary data.</text>
</comment>
<protein>
    <submittedName>
        <fullName evidence="4">Helix-turn-helix domain-containing protein</fullName>
    </submittedName>
</protein>
<dbReference type="InterPro" id="IPR018060">
    <property type="entry name" value="HTH_AraC"/>
</dbReference>
<dbReference type="RefSeq" id="WP_386143753.1">
    <property type="nucleotide sequence ID" value="NZ_JBHMCG010000056.1"/>
</dbReference>
<keyword evidence="2" id="KW-0804">Transcription</keyword>
<dbReference type="EMBL" id="JBHMCG010000056">
    <property type="protein sequence ID" value="MFB9573113.1"/>
    <property type="molecule type" value="Genomic_DNA"/>
</dbReference>
<accession>A0ABV5R5J0</accession>
<sequence>MADRTRGQAAAPGRGTAASIAHSVGYGSDSALSTAFKRVMGTSPRDYRGHPSPEAAGFS</sequence>
<reference evidence="4 5" key="1">
    <citation type="submission" date="2024-09" db="EMBL/GenBank/DDBJ databases">
        <authorList>
            <person name="Sun Q."/>
            <person name="Mori K."/>
        </authorList>
    </citation>
    <scope>NUCLEOTIDE SEQUENCE [LARGE SCALE GENOMIC DNA]</scope>
    <source>
        <strain evidence="4 5">JCM 3331</strain>
    </source>
</reference>
<name>A0ABV5R5J0_9ACTN</name>
<evidence type="ECO:0000313" key="4">
    <source>
        <dbReference type="EMBL" id="MFB9573113.1"/>
    </source>
</evidence>
<keyword evidence="1" id="KW-0805">Transcription regulation</keyword>
<organism evidence="4 5">
    <name type="scientific">Streptomyces yanii</name>
    <dbReference type="NCBI Taxonomy" id="78510"/>
    <lineage>
        <taxon>Bacteria</taxon>
        <taxon>Bacillati</taxon>
        <taxon>Actinomycetota</taxon>
        <taxon>Actinomycetes</taxon>
        <taxon>Kitasatosporales</taxon>
        <taxon>Streptomycetaceae</taxon>
        <taxon>Streptomyces</taxon>
    </lineage>
</organism>
<dbReference type="SUPFAM" id="SSF46689">
    <property type="entry name" value="Homeodomain-like"/>
    <property type="match status" value="1"/>
</dbReference>
<dbReference type="InterPro" id="IPR009057">
    <property type="entry name" value="Homeodomain-like_sf"/>
</dbReference>
<keyword evidence="5" id="KW-1185">Reference proteome</keyword>